<dbReference type="Proteomes" id="UP000321787">
    <property type="component" value="Unassembled WGS sequence"/>
</dbReference>
<evidence type="ECO:0000256" key="1">
    <source>
        <dbReference type="ARBA" id="ARBA00004196"/>
    </source>
</evidence>
<dbReference type="InterPro" id="IPR051263">
    <property type="entry name" value="C-type_cytochrome_biogenesis"/>
</dbReference>
<dbReference type="InterPro" id="IPR056413">
    <property type="entry name" value="TPR_CcmH_CycH"/>
</dbReference>
<dbReference type="Pfam" id="PF23914">
    <property type="entry name" value="TPR_CcmH_CycH"/>
    <property type="match status" value="1"/>
</dbReference>
<dbReference type="GO" id="GO:0017004">
    <property type="term" value="P:cytochrome complex assembly"/>
    <property type="evidence" value="ECO:0007669"/>
    <property type="project" value="UniProtKB-KW"/>
</dbReference>
<dbReference type="InterPro" id="IPR011990">
    <property type="entry name" value="TPR-like_helical_dom_sf"/>
</dbReference>
<evidence type="ECO:0000256" key="4">
    <source>
        <dbReference type="ARBA" id="ARBA00022803"/>
    </source>
</evidence>
<evidence type="ECO:0000256" key="3">
    <source>
        <dbReference type="ARBA" id="ARBA00022748"/>
    </source>
</evidence>
<dbReference type="RefSeq" id="WP_011262345.1">
    <property type="nucleotide sequence ID" value="NZ_BJTZ01000003.1"/>
</dbReference>
<accession>A0A510UHK9</accession>
<keyword evidence="4" id="KW-0802">TPR repeat</keyword>
<comment type="caution">
    <text evidence="7">The sequence shown here is derived from an EMBL/GenBank/DDBJ whole genome shotgun (WGS) entry which is preliminary data.</text>
</comment>
<dbReference type="GeneID" id="54164517"/>
<keyword evidence="3" id="KW-0201">Cytochrome c-type biogenesis</keyword>
<evidence type="ECO:0000256" key="2">
    <source>
        <dbReference type="ARBA" id="ARBA00022737"/>
    </source>
</evidence>
<evidence type="ECO:0000313" key="8">
    <source>
        <dbReference type="Proteomes" id="UP000321787"/>
    </source>
</evidence>
<reference evidence="7 8" key="1">
    <citation type="submission" date="2019-07" db="EMBL/GenBank/DDBJ databases">
        <title>Whole genome shotgun sequence of Aliivibrio fischeri NBRC 101058.</title>
        <authorList>
            <person name="Hosoyama A."/>
            <person name="Uohara A."/>
            <person name="Ohji S."/>
            <person name="Ichikawa N."/>
        </authorList>
    </citation>
    <scope>NUCLEOTIDE SEQUENCE [LARGE SCALE GENOMIC DNA]</scope>
    <source>
        <strain evidence="7 8">NBRC 101058</strain>
    </source>
</reference>
<dbReference type="InterPro" id="IPR056412">
    <property type="entry name" value="Ig_CycH"/>
</dbReference>
<dbReference type="AlphaFoldDB" id="A0A510UHK9"/>
<dbReference type="PANTHER" id="PTHR47870:SF1">
    <property type="entry name" value="CYTOCHROME C-TYPE BIOGENESIS PROTEIN CCMH"/>
    <property type="match status" value="1"/>
</dbReference>
<name>A0A510UHK9_ALIFS</name>
<evidence type="ECO:0000259" key="5">
    <source>
        <dbReference type="Pfam" id="PF23892"/>
    </source>
</evidence>
<dbReference type="GO" id="GO:0005886">
    <property type="term" value="C:plasma membrane"/>
    <property type="evidence" value="ECO:0007669"/>
    <property type="project" value="TreeGrafter"/>
</dbReference>
<feature type="domain" description="Cytochrome c-type biogenesis protein H TPR" evidence="6">
    <location>
        <begin position="117"/>
        <end position="274"/>
    </location>
</feature>
<feature type="domain" description="Cytochrome c-type biogenesis protein H Ig-like" evidence="5">
    <location>
        <begin position="300"/>
        <end position="401"/>
    </location>
</feature>
<evidence type="ECO:0000313" key="7">
    <source>
        <dbReference type="EMBL" id="GEK12831.1"/>
    </source>
</evidence>
<organism evidence="7 8">
    <name type="scientific">Aliivibrio fischeri</name>
    <name type="common">Vibrio fischeri</name>
    <dbReference type="NCBI Taxonomy" id="668"/>
    <lineage>
        <taxon>Bacteria</taxon>
        <taxon>Pseudomonadati</taxon>
        <taxon>Pseudomonadota</taxon>
        <taxon>Gammaproteobacteria</taxon>
        <taxon>Vibrionales</taxon>
        <taxon>Vibrionaceae</taxon>
        <taxon>Aliivibrio</taxon>
    </lineage>
</organism>
<gene>
    <name evidence="7" type="primary">ccmI</name>
    <name evidence="7" type="ORF">AFI02nite_08670</name>
</gene>
<dbReference type="PANTHER" id="PTHR47870">
    <property type="entry name" value="CYTOCHROME C-TYPE BIOGENESIS PROTEIN CCMH"/>
    <property type="match status" value="1"/>
</dbReference>
<comment type="subcellular location">
    <subcellularLocation>
        <location evidence="1">Cell envelope</location>
    </subcellularLocation>
</comment>
<dbReference type="SUPFAM" id="SSF48452">
    <property type="entry name" value="TPR-like"/>
    <property type="match status" value="1"/>
</dbReference>
<protein>
    <submittedName>
        <fullName evidence="7">C-type cytochrome biogenesis protein CcmI</fullName>
    </submittedName>
</protein>
<dbReference type="Pfam" id="PF23892">
    <property type="entry name" value="Ig_CycH"/>
    <property type="match status" value="1"/>
</dbReference>
<dbReference type="GO" id="GO:0030313">
    <property type="term" value="C:cell envelope"/>
    <property type="evidence" value="ECO:0007669"/>
    <property type="project" value="UniProtKB-SubCell"/>
</dbReference>
<proteinExistence type="predicted"/>
<dbReference type="EMBL" id="BJTZ01000003">
    <property type="protein sequence ID" value="GEK12831.1"/>
    <property type="molecule type" value="Genomic_DNA"/>
</dbReference>
<evidence type="ECO:0000259" key="6">
    <source>
        <dbReference type="Pfam" id="PF23914"/>
    </source>
</evidence>
<keyword evidence="2" id="KW-0677">Repeat</keyword>
<dbReference type="NCBIfam" id="TIGR03142">
    <property type="entry name" value="cytochro_ccmI"/>
    <property type="match status" value="1"/>
</dbReference>
<sequence>MTLFWISTLALIFVGVFFIILPLWKARAQDDEARRDELNKAFYKDRLAELEEEDAEGLVNNQEELITELKQSLLDDIPVKEKAQQDSLNARLFILPSIIVLVAISYGLYFKFGNIDKVEKWQEVSARLPELSQQLLDPESAGLTDSEIRDITLALRTKLYHEPDDAMGWLLLGRIGMMNRDIDTSVGAMKKAYALKPKDTEIKLGYAQSLMLSGNEAKAEQAKQLLREALREDSTNLRALSLLAFYSFENQDYKGAISAWKAMQMLIGPDDSRYEMLVRSIERAQSKLNPEATLEKQVPVTINLGNNVQLPKQGFVIVSIHPADGSPMPIAAARAPLSRFPLKIMMSDENNMIEQRKLSDMESFIVRARIDQDGNVATKSGDWYGESEVSTLGKNVSLSIDKQYQ</sequence>
<dbReference type="Gene3D" id="1.25.40.10">
    <property type="entry name" value="Tetratricopeptide repeat domain"/>
    <property type="match status" value="1"/>
</dbReference>
<dbReference type="InterPro" id="IPR017560">
    <property type="entry name" value="Cyt_c_biogenesis_CcmI"/>
</dbReference>